<reference evidence="1" key="1">
    <citation type="submission" date="2020-05" db="EMBL/GenBank/DDBJ databases">
        <authorList>
            <person name="Chiriac C."/>
            <person name="Salcher M."/>
            <person name="Ghai R."/>
            <person name="Kavagutti S V."/>
        </authorList>
    </citation>
    <scope>NUCLEOTIDE SEQUENCE</scope>
</reference>
<dbReference type="EMBL" id="CAEZXR010000129">
    <property type="protein sequence ID" value="CAB4706466.1"/>
    <property type="molecule type" value="Genomic_DNA"/>
</dbReference>
<proteinExistence type="predicted"/>
<evidence type="ECO:0000313" key="1">
    <source>
        <dbReference type="EMBL" id="CAB4706466.1"/>
    </source>
</evidence>
<name>A0A6J6Q6N3_9ZZZZ</name>
<sequence>MPTKVAAAMITLVTSTGTILSVLKTSDTVNARPSVMPRAPRISPAPTTWAAIRMSALIRACTIRVAKNPDPSSQVKTPSSVLHEAPLSSTLWMPIPMPTITPIAISRASAASRIWETFAWNLAQP</sequence>
<protein>
    <submittedName>
        <fullName evidence="1">Unannotated protein</fullName>
    </submittedName>
</protein>
<organism evidence="1">
    <name type="scientific">freshwater metagenome</name>
    <dbReference type="NCBI Taxonomy" id="449393"/>
    <lineage>
        <taxon>unclassified sequences</taxon>
        <taxon>metagenomes</taxon>
        <taxon>ecological metagenomes</taxon>
    </lineage>
</organism>
<dbReference type="AlphaFoldDB" id="A0A6J6Q6N3"/>
<accession>A0A6J6Q6N3</accession>
<gene>
    <name evidence="1" type="ORF">UFOPK2579_01209</name>
</gene>